<feature type="transmembrane region" description="Helical" evidence="5">
    <location>
        <begin position="73"/>
        <end position="95"/>
    </location>
</feature>
<evidence type="ECO:0000256" key="1">
    <source>
        <dbReference type="ARBA" id="ARBA00004141"/>
    </source>
</evidence>
<feature type="transmembrane region" description="Helical" evidence="5">
    <location>
        <begin position="275"/>
        <end position="295"/>
    </location>
</feature>
<feature type="domain" description="EamA" evidence="6">
    <location>
        <begin position="159"/>
        <end position="291"/>
    </location>
</feature>
<reference evidence="7" key="1">
    <citation type="submission" date="2020-12" db="EMBL/GenBank/DDBJ databases">
        <title>Ramlibacter sp. nov., isolated from a freshwater alga, Cryptomonas.</title>
        <authorList>
            <person name="Kim H.M."/>
            <person name="Jeon C.O."/>
        </authorList>
    </citation>
    <scope>NUCLEOTIDE SEQUENCE</scope>
    <source>
        <strain evidence="7">CrO1</strain>
    </source>
</reference>
<keyword evidence="4 5" id="KW-0472">Membrane</keyword>
<sequence length="307" mass="32176">MTGRARGPRAWVVDFLLLAAIWGGSFLFIRLGVVEFGPLATAFMRVAIASAFLLPLVAWKGRAGDLVAHWKSIFAIGVFNSALPFALYSFALTSIATGLSAILNATVPLFGALVAWGWLRERPAPWRAAGLAIGFAGVALLAGDKADFHSRGQALPTGWAVLLCLFATLSYGVAASAAKKYLSGRPALVTAAGSQLGALVALAPFAWWSWPAALPGLRAWLALVALGVLCTGVAYILYFRLIEEAGPSRALAVTFVVPVFAVLYGVLFLDEAVTGWMLFCAAIIVAGTALSTGLVQPRASAAARRNA</sequence>
<dbReference type="InterPro" id="IPR000620">
    <property type="entry name" value="EamA_dom"/>
</dbReference>
<protein>
    <submittedName>
        <fullName evidence="7">DMT family transporter</fullName>
    </submittedName>
</protein>
<dbReference type="PANTHER" id="PTHR32322:SF9">
    <property type="entry name" value="AMINO-ACID METABOLITE EFFLUX PUMP-RELATED"/>
    <property type="match status" value="1"/>
</dbReference>
<dbReference type="Proteomes" id="UP000617041">
    <property type="component" value="Unassembled WGS sequence"/>
</dbReference>
<evidence type="ECO:0000256" key="4">
    <source>
        <dbReference type="ARBA" id="ARBA00023136"/>
    </source>
</evidence>
<evidence type="ECO:0000256" key="5">
    <source>
        <dbReference type="SAM" id="Phobius"/>
    </source>
</evidence>
<dbReference type="EMBL" id="JAEDAO010000001">
    <property type="protein sequence ID" value="MBK0392268.1"/>
    <property type="molecule type" value="Genomic_DNA"/>
</dbReference>
<dbReference type="PANTHER" id="PTHR32322">
    <property type="entry name" value="INNER MEMBRANE TRANSPORTER"/>
    <property type="match status" value="1"/>
</dbReference>
<feature type="transmembrane region" description="Helical" evidence="5">
    <location>
        <begin position="187"/>
        <end position="207"/>
    </location>
</feature>
<name>A0A934Q048_9BURK</name>
<feature type="transmembrane region" description="Helical" evidence="5">
    <location>
        <begin position="39"/>
        <end position="61"/>
    </location>
</feature>
<evidence type="ECO:0000313" key="8">
    <source>
        <dbReference type="Proteomes" id="UP000617041"/>
    </source>
</evidence>
<keyword evidence="3 5" id="KW-1133">Transmembrane helix</keyword>
<proteinExistence type="predicted"/>
<dbReference type="InterPro" id="IPR050638">
    <property type="entry name" value="AA-Vitamin_Transporters"/>
</dbReference>
<feature type="transmembrane region" description="Helical" evidence="5">
    <location>
        <begin position="219"/>
        <end position="238"/>
    </location>
</feature>
<feature type="transmembrane region" description="Helical" evidence="5">
    <location>
        <begin position="155"/>
        <end position="175"/>
    </location>
</feature>
<keyword evidence="2 5" id="KW-0812">Transmembrane</keyword>
<comment type="subcellular location">
    <subcellularLocation>
        <location evidence="1">Membrane</location>
        <topology evidence="1">Multi-pass membrane protein</topology>
    </subcellularLocation>
</comment>
<evidence type="ECO:0000259" key="6">
    <source>
        <dbReference type="Pfam" id="PF00892"/>
    </source>
</evidence>
<dbReference type="SUPFAM" id="SSF103481">
    <property type="entry name" value="Multidrug resistance efflux transporter EmrE"/>
    <property type="match status" value="2"/>
</dbReference>
<evidence type="ECO:0000256" key="3">
    <source>
        <dbReference type="ARBA" id="ARBA00022989"/>
    </source>
</evidence>
<dbReference type="GO" id="GO:0016020">
    <property type="term" value="C:membrane"/>
    <property type="evidence" value="ECO:0007669"/>
    <property type="project" value="UniProtKB-SubCell"/>
</dbReference>
<evidence type="ECO:0000256" key="2">
    <source>
        <dbReference type="ARBA" id="ARBA00022692"/>
    </source>
</evidence>
<gene>
    <name evidence="7" type="ORF">I8E28_06680</name>
</gene>
<dbReference type="Pfam" id="PF00892">
    <property type="entry name" value="EamA"/>
    <property type="match status" value="2"/>
</dbReference>
<keyword evidence="8" id="KW-1185">Reference proteome</keyword>
<feature type="transmembrane region" description="Helical" evidence="5">
    <location>
        <begin position="126"/>
        <end position="143"/>
    </location>
</feature>
<feature type="transmembrane region" description="Helical" evidence="5">
    <location>
        <begin position="12"/>
        <end position="33"/>
    </location>
</feature>
<dbReference type="AlphaFoldDB" id="A0A934Q048"/>
<organism evidence="7 8">
    <name type="scientific">Ramlibacter algicola</name>
    <dbReference type="NCBI Taxonomy" id="2795217"/>
    <lineage>
        <taxon>Bacteria</taxon>
        <taxon>Pseudomonadati</taxon>
        <taxon>Pseudomonadota</taxon>
        <taxon>Betaproteobacteria</taxon>
        <taxon>Burkholderiales</taxon>
        <taxon>Comamonadaceae</taxon>
        <taxon>Ramlibacter</taxon>
    </lineage>
</organism>
<dbReference type="InterPro" id="IPR037185">
    <property type="entry name" value="EmrE-like"/>
</dbReference>
<evidence type="ECO:0000313" key="7">
    <source>
        <dbReference type="EMBL" id="MBK0392268.1"/>
    </source>
</evidence>
<dbReference type="RefSeq" id="WP_200787213.1">
    <property type="nucleotide sequence ID" value="NZ_JAEDAO010000001.1"/>
</dbReference>
<feature type="transmembrane region" description="Helical" evidence="5">
    <location>
        <begin position="250"/>
        <end position="269"/>
    </location>
</feature>
<feature type="domain" description="EamA" evidence="6">
    <location>
        <begin position="15"/>
        <end position="141"/>
    </location>
</feature>
<comment type="caution">
    <text evidence="7">The sequence shown here is derived from an EMBL/GenBank/DDBJ whole genome shotgun (WGS) entry which is preliminary data.</text>
</comment>
<feature type="transmembrane region" description="Helical" evidence="5">
    <location>
        <begin position="101"/>
        <end position="119"/>
    </location>
</feature>
<accession>A0A934Q048</accession>